<sequence length="60" mass="7324">MFTYLNIKNANINNHSYLNSIENNEKVHYDNSYESYYNLKFCDFNDYLVSKEHENFNSEK</sequence>
<proteinExistence type="predicted"/>
<dbReference type="RefSeq" id="WP_021395571.1">
    <property type="nucleotide sequence ID" value="NZ_CAADBY010000050.1"/>
</dbReference>
<dbReference type="AlphaFoldDB" id="A0A069A005"/>
<organism evidence="1">
    <name type="scientific">Clostridioides difficile</name>
    <name type="common">Peptoclostridium difficile</name>
    <dbReference type="NCBI Taxonomy" id="1496"/>
    <lineage>
        <taxon>Bacteria</taxon>
        <taxon>Bacillati</taxon>
        <taxon>Bacillota</taxon>
        <taxon>Clostridia</taxon>
        <taxon>Peptostreptococcales</taxon>
        <taxon>Peptostreptococcaceae</taxon>
        <taxon>Clostridioides</taxon>
    </lineage>
</organism>
<name>A0A069A005_CLODI</name>
<dbReference type="EMBL" id="LK932307">
    <property type="protein sequence ID" value="CDS82728.1"/>
    <property type="molecule type" value="Genomic_DNA"/>
</dbReference>
<protein>
    <submittedName>
        <fullName evidence="1">Uncharacterized protein</fullName>
    </submittedName>
</protein>
<reference evidence="1" key="1">
    <citation type="submission" date="2014-07" db="EMBL/GenBank/DDBJ databases">
        <authorList>
            <person name="Monot Marc"/>
        </authorList>
    </citation>
    <scope>NUCLEOTIDE SEQUENCE</scope>
    <source>
        <strain evidence="1">7032994</strain>
    </source>
</reference>
<evidence type="ECO:0000313" key="1">
    <source>
        <dbReference type="EMBL" id="CDS82728.1"/>
    </source>
</evidence>
<gene>
    <name evidence="1" type="ORF">BN1097_1030002</name>
</gene>
<accession>A0A069A005</accession>